<keyword evidence="3" id="KW-1185">Reference proteome</keyword>
<comment type="caution">
    <text evidence="2">The sequence shown here is derived from an EMBL/GenBank/DDBJ whole genome shotgun (WGS) entry which is preliminary data.</text>
</comment>
<name>A0AAW1K297_POPJA</name>
<protein>
    <submittedName>
        <fullName evidence="2">Uncharacterized protein</fullName>
    </submittedName>
</protein>
<proteinExistence type="predicted"/>
<evidence type="ECO:0000256" key="1">
    <source>
        <dbReference type="SAM" id="MobiDB-lite"/>
    </source>
</evidence>
<feature type="compositionally biased region" description="Polar residues" evidence="1">
    <location>
        <begin position="86"/>
        <end position="99"/>
    </location>
</feature>
<feature type="region of interest" description="Disordered" evidence="1">
    <location>
        <begin position="64"/>
        <end position="99"/>
    </location>
</feature>
<sequence length="154" mass="17632">MEILEQEIDFLEESSCRVSVCSEDVLDYVLSDDSDFEFRRRRFKMVRNESKSKLSLKKEFYDGFSMDSPPERLPPSTSKLTTTPSNMPGTSTSSTNKNYNKCDDKSRACVSKAKPSNKKISLRKVIKIRKSLLGPWYSRCSNFCNNNSKDDADP</sequence>
<accession>A0AAW1K297</accession>
<dbReference type="Proteomes" id="UP001458880">
    <property type="component" value="Unassembled WGS sequence"/>
</dbReference>
<gene>
    <name evidence="2" type="ORF">QE152_g25569</name>
</gene>
<organism evidence="2 3">
    <name type="scientific">Popillia japonica</name>
    <name type="common">Japanese beetle</name>
    <dbReference type="NCBI Taxonomy" id="7064"/>
    <lineage>
        <taxon>Eukaryota</taxon>
        <taxon>Metazoa</taxon>
        <taxon>Ecdysozoa</taxon>
        <taxon>Arthropoda</taxon>
        <taxon>Hexapoda</taxon>
        <taxon>Insecta</taxon>
        <taxon>Pterygota</taxon>
        <taxon>Neoptera</taxon>
        <taxon>Endopterygota</taxon>
        <taxon>Coleoptera</taxon>
        <taxon>Polyphaga</taxon>
        <taxon>Scarabaeiformia</taxon>
        <taxon>Scarabaeidae</taxon>
        <taxon>Rutelinae</taxon>
        <taxon>Popillia</taxon>
    </lineage>
</organism>
<dbReference type="EMBL" id="JASPKY010000283">
    <property type="protein sequence ID" value="KAK9711194.1"/>
    <property type="molecule type" value="Genomic_DNA"/>
</dbReference>
<evidence type="ECO:0000313" key="2">
    <source>
        <dbReference type="EMBL" id="KAK9711194.1"/>
    </source>
</evidence>
<reference evidence="2 3" key="1">
    <citation type="journal article" date="2024" name="BMC Genomics">
        <title>De novo assembly and annotation of Popillia japonica's genome with initial clues to its potential as an invasive pest.</title>
        <authorList>
            <person name="Cucini C."/>
            <person name="Boschi S."/>
            <person name="Funari R."/>
            <person name="Cardaioli E."/>
            <person name="Iannotti N."/>
            <person name="Marturano G."/>
            <person name="Paoli F."/>
            <person name="Bruttini M."/>
            <person name="Carapelli A."/>
            <person name="Frati F."/>
            <person name="Nardi F."/>
        </authorList>
    </citation>
    <scope>NUCLEOTIDE SEQUENCE [LARGE SCALE GENOMIC DNA]</scope>
    <source>
        <strain evidence="2">DMR45628</strain>
    </source>
</reference>
<evidence type="ECO:0000313" key="3">
    <source>
        <dbReference type="Proteomes" id="UP001458880"/>
    </source>
</evidence>
<feature type="compositionally biased region" description="Low complexity" evidence="1">
    <location>
        <begin position="74"/>
        <end position="85"/>
    </location>
</feature>
<dbReference type="AlphaFoldDB" id="A0AAW1K297"/>